<organism evidence="3 5">
    <name type="scientific">Aliivibrio fischeri</name>
    <name type="common">Vibrio fischeri</name>
    <dbReference type="NCBI Taxonomy" id="668"/>
    <lineage>
        <taxon>Bacteria</taxon>
        <taxon>Pseudomonadati</taxon>
        <taxon>Pseudomonadota</taxon>
        <taxon>Gammaproteobacteria</taxon>
        <taxon>Vibrionales</taxon>
        <taxon>Vibrionaceae</taxon>
        <taxon>Aliivibrio</taxon>
    </lineage>
</organism>
<accession>A0A510URE4</accession>
<dbReference type="EMBL" id="BJTZ01000056">
    <property type="protein sequence ID" value="GEK16031.1"/>
    <property type="molecule type" value="Genomic_DNA"/>
</dbReference>
<gene>
    <name evidence="3" type="primary">yraM</name>
    <name evidence="3" type="ORF">AFI02nite_40670</name>
    <name evidence="4" type="ORF">GNP88_19180</name>
</gene>
<dbReference type="Proteomes" id="UP000321787">
    <property type="component" value="Unassembled WGS sequence"/>
</dbReference>
<evidence type="ECO:0000313" key="3">
    <source>
        <dbReference type="EMBL" id="GEK16031.1"/>
    </source>
</evidence>
<evidence type="ECO:0000313" key="4">
    <source>
        <dbReference type="EMBL" id="MUK51238.1"/>
    </source>
</evidence>
<dbReference type="EMBL" id="WOBN01000041">
    <property type="protein sequence ID" value="MUK51238.1"/>
    <property type="molecule type" value="Genomic_DNA"/>
</dbReference>
<comment type="caution">
    <text evidence="3">The sequence shown here is derived from an EMBL/GenBank/DDBJ whole genome shotgun (WGS) entry which is preliminary data.</text>
</comment>
<reference evidence="4 6" key="2">
    <citation type="submission" date="2019-11" db="EMBL/GenBank/DDBJ databases">
        <title>Using colonization assays and comparative genomics to discover symbiosis behaviors and factors in Vibrio fischeri.</title>
        <authorList>
            <person name="Bongrand C."/>
            <person name="Moriano-Gutierrez S."/>
            <person name="Arevalo P."/>
            <person name="Mcfall-Ngai M."/>
            <person name="Visick K."/>
            <person name="Polz M.F."/>
            <person name="Ruby E.G."/>
        </authorList>
    </citation>
    <scope>NUCLEOTIDE SEQUENCE [LARGE SCALE GENOMIC DNA]</scope>
    <source>
        <strain evidence="6">emors.4.1</strain>
        <strain evidence="4">Emors.4.1</strain>
    </source>
</reference>
<dbReference type="GO" id="GO:0016853">
    <property type="term" value="F:isomerase activity"/>
    <property type="evidence" value="ECO:0007669"/>
    <property type="project" value="UniProtKB-KW"/>
</dbReference>
<dbReference type="PANTHER" id="PTHR43709:SF2">
    <property type="entry name" value="DUF453 DOMAIN PROTEIN (AFU_ORTHOLOGUE AFUA_6G00360)"/>
    <property type="match status" value="1"/>
</dbReference>
<sequence>MITQLPISIVRGGTSKGIFIEDRYLPEDQKERDAIILRIFGSPDVRQIDGLGGADILTSKLAIIGKPSIKGVDVDYTFGQVSVIDPVVDYKGNCGNISSGVAVYAIEKGYVKVELSTTLQEVKIHMVNTGRILIATVPVRQGKLVREGDYQIAGVSGSHAKIDMNWADCGGETTGKLLPTSHARDLVICNDRDYEVSIIDAGNVTIFINAEQLGLSGIESPSEIQEKEGLMDKIEEIRGRVAETLGLISNYKNSIKESPYTPFFSIVSKVNKYITISGKEIQSEEIDVVSRLIFMQGIHKAHPVTGTVAFGAASTIQGTVVNDLLSGEFTDDNSVNIGHPSGIINITSETITQDNELKLIKSKIGRTARIILDGIVYI</sequence>
<dbReference type="RefSeq" id="WP_146866712.1">
    <property type="nucleotide sequence ID" value="NZ_BJTZ01000056.1"/>
</dbReference>
<keyword evidence="2 3" id="KW-0413">Isomerase</keyword>
<dbReference type="PANTHER" id="PTHR43709">
    <property type="entry name" value="ACONITATE ISOMERASE-RELATED"/>
    <property type="match status" value="1"/>
</dbReference>
<comment type="similarity">
    <text evidence="1">Belongs to the PrpF family.</text>
</comment>
<name>A0A510URE4_ALIFS</name>
<proteinExistence type="inferred from homology"/>
<dbReference type="Proteomes" id="UP000448038">
    <property type="component" value="Unassembled WGS sequence"/>
</dbReference>
<protein>
    <submittedName>
        <fullName evidence="4">3-methylitaconate isomerase</fullName>
    </submittedName>
    <submittedName>
        <fullName evidence="3">Putative isomerase YraM</fullName>
    </submittedName>
</protein>
<reference evidence="3 5" key="1">
    <citation type="submission" date="2019-07" db="EMBL/GenBank/DDBJ databases">
        <title>Whole genome shotgun sequence of Aliivibrio fischeri NBRC 101058.</title>
        <authorList>
            <person name="Hosoyama A."/>
            <person name="Uohara A."/>
            <person name="Ohji S."/>
            <person name="Ichikawa N."/>
        </authorList>
    </citation>
    <scope>NUCLEOTIDE SEQUENCE [LARGE SCALE GENOMIC DNA]</scope>
    <source>
        <strain evidence="3 5">NBRC 101058</strain>
    </source>
</reference>
<evidence type="ECO:0000313" key="6">
    <source>
        <dbReference type="Proteomes" id="UP000448038"/>
    </source>
</evidence>
<dbReference type="AlphaFoldDB" id="A0A510URE4"/>
<dbReference type="Pfam" id="PF04303">
    <property type="entry name" value="PrpF"/>
    <property type="match status" value="1"/>
</dbReference>
<evidence type="ECO:0000256" key="1">
    <source>
        <dbReference type="ARBA" id="ARBA00007673"/>
    </source>
</evidence>
<dbReference type="InterPro" id="IPR007400">
    <property type="entry name" value="PrpF-like"/>
</dbReference>
<evidence type="ECO:0000256" key="2">
    <source>
        <dbReference type="ARBA" id="ARBA00023235"/>
    </source>
</evidence>
<dbReference type="Gene3D" id="3.10.310.10">
    <property type="entry name" value="Diaminopimelate Epimerase, Chain A, domain 1"/>
    <property type="match status" value="2"/>
</dbReference>
<evidence type="ECO:0000313" key="5">
    <source>
        <dbReference type="Proteomes" id="UP000321787"/>
    </source>
</evidence>
<dbReference type="SUPFAM" id="SSF54506">
    <property type="entry name" value="Diaminopimelate epimerase-like"/>
    <property type="match status" value="2"/>
</dbReference>